<proteinExistence type="predicted"/>
<organism evidence="1 2">
    <name type="scientific">Pholiota conissans</name>
    <dbReference type="NCBI Taxonomy" id="109636"/>
    <lineage>
        <taxon>Eukaryota</taxon>
        <taxon>Fungi</taxon>
        <taxon>Dikarya</taxon>
        <taxon>Basidiomycota</taxon>
        <taxon>Agaricomycotina</taxon>
        <taxon>Agaricomycetes</taxon>
        <taxon>Agaricomycetidae</taxon>
        <taxon>Agaricales</taxon>
        <taxon>Agaricineae</taxon>
        <taxon>Strophariaceae</taxon>
        <taxon>Pholiota</taxon>
    </lineage>
</organism>
<dbReference type="EMBL" id="MU155471">
    <property type="protein sequence ID" value="KAF9473094.1"/>
    <property type="molecule type" value="Genomic_DNA"/>
</dbReference>
<sequence>RKYISGENPTLLLRFTSSRQQRKRCKPFCPRLKICNNQRRMAYVLTPIIRKSYSSREFIFKIPAICVSHFYSSSYQHPQYLKPTEQVFRLAEKVECNIHLSASSEHIENRSLLKPFDISQRIGPSLAPAINK</sequence>
<keyword evidence="2" id="KW-1185">Reference proteome</keyword>
<reference evidence="1" key="1">
    <citation type="submission" date="2020-11" db="EMBL/GenBank/DDBJ databases">
        <authorList>
            <consortium name="DOE Joint Genome Institute"/>
            <person name="Ahrendt S."/>
            <person name="Riley R."/>
            <person name="Andreopoulos W."/>
            <person name="Labutti K."/>
            <person name="Pangilinan J."/>
            <person name="Ruiz-Duenas F.J."/>
            <person name="Barrasa J.M."/>
            <person name="Sanchez-Garcia M."/>
            <person name="Camarero S."/>
            <person name="Miyauchi S."/>
            <person name="Serrano A."/>
            <person name="Linde D."/>
            <person name="Babiker R."/>
            <person name="Drula E."/>
            <person name="Ayuso-Fernandez I."/>
            <person name="Pacheco R."/>
            <person name="Padilla G."/>
            <person name="Ferreira P."/>
            <person name="Barriuso J."/>
            <person name="Kellner H."/>
            <person name="Castanera R."/>
            <person name="Alfaro M."/>
            <person name="Ramirez L."/>
            <person name="Pisabarro A.G."/>
            <person name="Kuo A."/>
            <person name="Tritt A."/>
            <person name="Lipzen A."/>
            <person name="He G."/>
            <person name="Yan M."/>
            <person name="Ng V."/>
            <person name="Cullen D."/>
            <person name="Martin F."/>
            <person name="Rosso M.-N."/>
            <person name="Henrissat B."/>
            <person name="Hibbett D."/>
            <person name="Martinez A.T."/>
            <person name="Grigoriev I.V."/>
        </authorList>
    </citation>
    <scope>NUCLEOTIDE SEQUENCE</scope>
    <source>
        <strain evidence="1">CIRM-BRFM 674</strain>
    </source>
</reference>
<evidence type="ECO:0000313" key="1">
    <source>
        <dbReference type="EMBL" id="KAF9473094.1"/>
    </source>
</evidence>
<name>A0A9P6CUF1_9AGAR</name>
<feature type="non-terminal residue" evidence="1">
    <location>
        <position position="1"/>
    </location>
</feature>
<dbReference type="Proteomes" id="UP000807469">
    <property type="component" value="Unassembled WGS sequence"/>
</dbReference>
<protein>
    <submittedName>
        <fullName evidence="1">Uncharacterized protein</fullName>
    </submittedName>
</protein>
<dbReference type="AlphaFoldDB" id="A0A9P6CUF1"/>
<accession>A0A9P6CUF1</accession>
<comment type="caution">
    <text evidence="1">The sequence shown here is derived from an EMBL/GenBank/DDBJ whole genome shotgun (WGS) entry which is preliminary data.</text>
</comment>
<gene>
    <name evidence="1" type="ORF">BDN70DRAFT_886211</name>
</gene>
<evidence type="ECO:0000313" key="2">
    <source>
        <dbReference type="Proteomes" id="UP000807469"/>
    </source>
</evidence>